<dbReference type="InterPro" id="IPR021796">
    <property type="entry name" value="Tll0287-like_dom"/>
</dbReference>
<dbReference type="GO" id="GO:0006935">
    <property type="term" value="P:chemotaxis"/>
    <property type="evidence" value="ECO:0007669"/>
    <property type="project" value="UniProtKB-KW"/>
</dbReference>
<keyword evidence="3" id="KW-0807">Transducer</keyword>
<dbReference type="GO" id="GO:0004888">
    <property type="term" value="F:transmembrane signaling receptor activity"/>
    <property type="evidence" value="ECO:0007669"/>
    <property type="project" value="InterPro"/>
</dbReference>
<dbReference type="GO" id="GO:0007165">
    <property type="term" value="P:signal transduction"/>
    <property type="evidence" value="ECO:0007669"/>
    <property type="project" value="UniProtKB-KW"/>
</dbReference>
<keyword evidence="4" id="KW-1133">Transmembrane helix</keyword>
<comment type="similarity">
    <text evidence="2">Belongs to the methyl-accepting chemotaxis (MCP) protein family.</text>
</comment>
<proteinExistence type="inferred from homology"/>
<evidence type="ECO:0000313" key="8">
    <source>
        <dbReference type="Proteomes" id="UP001238179"/>
    </source>
</evidence>
<dbReference type="KEGG" id="msil:METEAL_13130"/>
<dbReference type="PANTHER" id="PTHR43531:SF11">
    <property type="entry name" value="METHYL-ACCEPTING CHEMOTAXIS PROTEIN 3"/>
    <property type="match status" value="1"/>
</dbReference>
<dbReference type="InterPro" id="IPR004090">
    <property type="entry name" value="Chemotax_Me-accpt_rcpt"/>
</dbReference>
<dbReference type="AlphaFoldDB" id="A0AA48K7Q6"/>
<name>A0AA48K7Q6_9BACT</name>
<dbReference type="SMART" id="SM00304">
    <property type="entry name" value="HAMP"/>
    <property type="match status" value="1"/>
</dbReference>
<evidence type="ECO:0000259" key="6">
    <source>
        <dbReference type="PROSITE" id="PS50885"/>
    </source>
</evidence>
<evidence type="ECO:0000313" key="7">
    <source>
        <dbReference type="EMBL" id="BDU72139.1"/>
    </source>
</evidence>
<dbReference type="InterPro" id="IPR004089">
    <property type="entry name" value="MCPsignal_dom"/>
</dbReference>
<feature type="transmembrane region" description="Helical" evidence="4">
    <location>
        <begin position="172"/>
        <end position="193"/>
    </location>
</feature>
<reference evidence="8" key="1">
    <citation type="journal article" date="2023" name="Int. J. Syst. Evol. Microbiol.">
        <title>Mesoterricola silvestris gen. nov., sp. nov., Mesoterricola sediminis sp. nov., Geothrix oryzae sp. nov., Geothrix edaphica sp. nov., Geothrix rubra sp. nov., and Geothrix limicola sp. nov., six novel members of Acidobacteriota isolated from soils.</title>
        <authorList>
            <person name="Itoh H."/>
            <person name="Sugisawa Y."/>
            <person name="Mise K."/>
            <person name="Xu Z."/>
            <person name="Kuniyasu M."/>
            <person name="Ushijima N."/>
            <person name="Kawano K."/>
            <person name="Kobayashi E."/>
            <person name="Shiratori Y."/>
            <person name="Masuda Y."/>
            <person name="Senoo K."/>
        </authorList>
    </citation>
    <scope>NUCLEOTIDE SEQUENCE [LARGE SCALE GENOMIC DNA]</scope>
    <source>
        <strain evidence="8">W79</strain>
    </source>
</reference>
<protein>
    <recommendedName>
        <fullName evidence="9">Methyl-accepting chemotaxis protein</fullName>
    </recommendedName>
</protein>
<dbReference type="PRINTS" id="PR00260">
    <property type="entry name" value="CHEMTRNSDUCR"/>
</dbReference>
<evidence type="ECO:0000256" key="3">
    <source>
        <dbReference type="PROSITE-ProRule" id="PRU00284"/>
    </source>
</evidence>
<dbReference type="SUPFAM" id="SSF58104">
    <property type="entry name" value="Methyl-accepting chemotaxis protein (MCP) signaling domain"/>
    <property type="match status" value="1"/>
</dbReference>
<dbReference type="Proteomes" id="UP001238179">
    <property type="component" value="Chromosome"/>
</dbReference>
<dbReference type="PROSITE" id="PS50111">
    <property type="entry name" value="CHEMOTAXIS_TRANSDUC_2"/>
    <property type="match status" value="1"/>
</dbReference>
<feature type="domain" description="HAMP" evidence="6">
    <location>
        <begin position="195"/>
        <end position="247"/>
    </location>
</feature>
<dbReference type="EMBL" id="AP027080">
    <property type="protein sequence ID" value="BDU72139.1"/>
    <property type="molecule type" value="Genomic_DNA"/>
</dbReference>
<gene>
    <name evidence="7" type="ORF">METEAL_13130</name>
</gene>
<organism evidence="7 8">
    <name type="scientific">Mesoterricola silvestris</name>
    <dbReference type="NCBI Taxonomy" id="2927979"/>
    <lineage>
        <taxon>Bacteria</taxon>
        <taxon>Pseudomonadati</taxon>
        <taxon>Acidobacteriota</taxon>
        <taxon>Holophagae</taxon>
        <taxon>Holophagales</taxon>
        <taxon>Holophagaceae</taxon>
        <taxon>Mesoterricola</taxon>
    </lineage>
</organism>
<dbReference type="SMART" id="SM00283">
    <property type="entry name" value="MA"/>
    <property type="match status" value="1"/>
</dbReference>
<dbReference type="Pfam" id="PF00015">
    <property type="entry name" value="MCPsignal"/>
    <property type="match status" value="1"/>
</dbReference>
<dbReference type="PROSITE" id="PS50885">
    <property type="entry name" value="HAMP"/>
    <property type="match status" value="1"/>
</dbReference>
<dbReference type="CDD" id="cd06225">
    <property type="entry name" value="HAMP"/>
    <property type="match status" value="1"/>
</dbReference>
<keyword evidence="4" id="KW-0472">Membrane</keyword>
<dbReference type="RefSeq" id="WP_316415046.1">
    <property type="nucleotide sequence ID" value="NZ_AP027080.1"/>
</dbReference>
<dbReference type="InterPro" id="IPR051310">
    <property type="entry name" value="MCP_chemotaxis"/>
</dbReference>
<evidence type="ECO:0000256" key="4">
    <source>
        <dbReference type="SAM" id="Phobius"/>
    </source>
</evidence>
<keyword evidence="4" id="KW-0812">Transmembrane</keyword>
<accession>A0AA48K7Q6</accession>
<keyword evidence="1" id="KW-0145">Chemotaxis</keyword>
<dbReference type="Gene3D" id="1.10.287.950">
    <property type="entry name" value="Methyl-accepting chemotaxis protein"/>
    <property type="match status" value="1"/>
</dbReference>
<dbReference type="Pfam" id="PF11845">
    <property type="entry name" value="Tll0287-like"/>
    <property type="match status" value="1"/>
</dbReference>
<evidence type="ECO:0000259" key="5">
    <source>
        <dbReference type="PROSITE" id="PS50111"/>
    </source>
</evidence>
<dbReference type="PANTHER" id="PTHR43531">
    <property type="entry name" value="PROTEIN ICFG"/>
    <property type="match status" value="1"/>
</dbReference>
<sequence>MVKRGLALKFFLPVGGALAVVVGAVVLFIGALQSRGAERAFRDHLTSLATTSRSMMHSEAEEYCRSRGMSYHRVIVGDKAAEGEEGAYEQGVLRAFEANPKLESMDREYEDAQGRPNQVAFAPARLQDSCVTCHQAFGIDRFKDRKVGDLVAAFGVSVSTEGLQKEVRDLRLLCLGAGILVLAAISGLVTYFVRRIILAPLSELSGSILRIAQGDLTVRTEVRSDDEIGQLGTAFNGMVSDLNGALLRVERASEQVASGSTQLAASADEMVRTVDDAARGGEALREAGQGVMAALEHLMGNVRAMDDHTRRTVAETGVAVRDTDQGALAGQGAAEGMKEIEQATSRINQAIRVIQDIARQTNLLSLNAAIEAAKAGAQGKGFAVVAEEVRKLAERSAQSAREIEEIIGQTQEAVKGGVRSVATTLERLDDIRSRISEVSGSIHGIEGLAREQGQTGVEVKGLMEHTSSRLEQNAAATAQLSATVHEITKTAEELSTVAEEMKDLVQKFRL</sequence>
<dbReference type="InterPro" id="IPR003660">
    <property type="entry name" value="HAMP_dom"/>
</dbReference>
<feature type="transmembrane region" description="Helical" evidence="4">
    <location>
        <begin position="6"/>
        <end position="32"/>
    </location>
</feature>
<evidence type="ECO:0000256" key="1">
    <source>
        <dbReference type="ARBA" id="ARBA00022500"/>
    </source>
</evidence>
<feature type="domain" description="Methyl-accepting transducer" evidence="5">
    <location>
        <begin position="259"/>
        <end position="481"/>
    </location>
</feature>
<evidence type="ECO:0000256" key="2">
    <source>
        <dbReference type="ARBA" id="ARBA00029447"/>
    </source>
</evidence>
<keyword evidence="8" id="KW-1185">Reference proteome</keyword>
<dbReference type="Pfam" id="PF00672">
    <property type="entry name" value="HAMP"/>
    <property type="match status" value="1"/>
</dbReference>
<dbReference type="GO" id="GO:0005886">
    <property type="term" value="C:plasma membrane"/>
    <property type="evidence" value="ECO:0007669"/>
    <property type="project" value="TreeGrafter"/>
</dbReference>
<evidence type="ECO:0008006" key="9">
    <source>
        <dbReference type="Google" id="ProtNLM"/>
    </source>
</evidence>